<dbReference type="Pfam" id="PF19054">
    <property type="entry name" value="DUF5753"/>
    <property type="match status" value="1"/>
</dbReference>
<gene>
    <name evidence="2" type="ORF">F0344_23740</name>
</gene>
<dbReference type="KEGG" id="sfiy:F0344_23740"/>
<proteinExistence type="predicted"/>
<dbReference type="InterPro" id="IPR043917">
    <property type="entry name" value="DUF5753"/>
</dbReference>
<dbReference type="AlphaFoldDB" id="A0A7G7BPF3"/>
<protein>
    <recommendedName>
        <fullName evidence="1">DUF5753 domain-containing protein</fullName>
    </recommendedName>
</protein>
<evidence type="ECO:0000259" key="1">
    <source>
        <dbReference type="Pfam" id="PF19054"/>
    </source>
</evidence>
<evidence type="ECO:0000313" key="3">
    <source>
        <dbReference type="Proteomes" id="UP000515307"/>
    </source>
</evidence>
<dbReference type="Proteomes" id="UP000515307">
    <property type="component" value="Chromosome"/>
</dbReference>
<feature type="domain" description="DUF5753" evidence="1">
    <location>
        <begin position="87"/>
        <end position="138"/>
    </location>
</feature>
<reference evidence="3" key="1">
    <citation type="submission" date="2019-10" db="EMBL/GenBank/DDBJ databases">
        <title>Antimicrobial potential of Antarctic Bacteria.</title>
        <authorList>
            <person name="Benaud N."/>
            <person name="Edwards R.J."/>
            <person name="Ferrari B.C."/>
        </authorList>
    </citation>
    <scope>NUCLEOTIDE SEQUENCE [LARGE SCALE GENOMIC DNA]</scope>
    <source>
        <strain evidence="3">NBSH44</strain>
    </source>
</reference>
<sequence length="146" mass="16187">MSSSAWTSWAITGPRFPPAEASSIIARRERTELVLPRRRICCSEVRAWRNPGSAGFSQRGSQPVPMCSRGVRREWLTILRFPLNRDGSESEPPTVYADGYTGDLYLDKPTEVASYDAAFKDIRDKAIDDQASQNLISEVAGSYGQG</sequence>
<dbReference type="EMBL" id="CP045702">
    <property type="protein sequence ID" value="QNE77218.1"/>
    <property type="molecule type" value="Genomic_DNA"/>
</dbReference>
<organism evidence="2 3">
    <name type="scientific">Streptomyces finlayi</name>
    <dbReference type="NCBI Taxonomy" id="67296"/>
    <lineage>
        <taxon>Bacteria</taxon>
        <taxon>Bacillati</taxon>
        <taxon>Actinomycetota</taxon>
        <taxon>Actinomycetes</taxon>
        <taxon>Kitasatosporales</taxon>
        <taxon>Streptomycetaceae</taxon>
        <taxon>Streptomyces</taxon>
    </lineage>
</organism>
<name>A0A7G7BPF3_9ACTN</name>
<keyword evidence="3" id="KW-1185">Reference proteome</keyword>
<evidence type="ECO:0000313" key="2">
    <source>
        <dbReference type="EMBL" id="QNE77218.1"/>
    </source>
</evidence>
<accession>A0A7G7BPF3</accession>